<feature type="domain" description="Acyl-ACP thioesterase N-terminal hotdog" evidence="1">
    <location>
        <begin position="17"/>
        <end position="127"/>
    </location>
</feature>
<dbReference type="InterPro" id="IPR049427">
    <property type="entry name" value="Acyl-ACP_TE_C"/>
</dbReference>
<evidence type="ECO:0000313" key="3">
    <source>
        <dbReference type="EMBL" id="MBO8439538.1"/>
    </source>
</evidence>
<evidence type="ECO:0008006" key="5">
    <source>
        <dbReference type="Google" id="ProtNLM"/>
    </source>
</evidence>
<dbReference type="GO" id="GO:0006633">
    <property type="term" value="P:fatty acid biosynthetic process"/>
    <property type="evidence" value="ECO:0007669"/>
    <property type="project" value="InterPro"/>
</dbReference>
<dbReference type="InterPro" id="IPR029069">
    <property type="entry name" value="HotDog_dom_sf"/>
</dbReference>
<reference evidence="3" key="2">
    <citation type="journal article" date="2021" name="PeerJ">
        <title>Extensive microbial diversity within the chicken gut microbiome revealed by metagenomics and culture.</title>
        <authorList>
            <person name="Gilroy R."/>
            <person name="Ravi A."/>
            <person name="Getino M."/>
            <person name="Pursley I."/>
            <person name="Horton D.L."/>
            <person name="Alikhan N.F."/>
            <person name="Baker D."/>
            <person name="Gharbi K."/>
            <person name="Hall N."/>
            <person name="Watson M."/>
            <person name="Adriaenssens E.M."/>
            <person name="Foster-Nyarko E."/>
            <person name="Jarju S."/>
            <person name="Secka A."/>
            <person name="Antonio M."/>
            <person name="Oren A."/>
            <person name="Chaudhuri R.R."/>
            <person name="La Ragione R."/>
            <person name="Hildebrand F."/>
            <person name="Pallen M.J."/>
        </authorList>
    </citation>
    <scope>NUCLEOTIDE SEQUENCE</scope>
    <source>
        <strain evidence="3">3924</strain>
    </source>
</reference>
<dbReference type="InterPro" id="IPR002864">
    <property type="entry name" value="Acyl-ACP_thioesterase_NHD"/>
</dbReference>
<gene>
    <name evidence="3" type="ORF">IAC51_02700</name>
</gene>
<comment type="caution">
    <text evidence="3">The sequence shown here is derived from an EMBL/GenBank/DDBJ whole genome shotgun (WGS) entry which is preliminary data.</text>
</comment>
<evidence type="ECO:0000313" key="4">
    <source>
        <dbReference type="Proteomes" id="UP000712007"/>
    </source>
</evidence>
<organism evidence="3 4">
    <name type="scientific">Candidatus Aphodosoma intestinipullorum</name>
    <dbReference type="NCBI Taxonomy" id="2840674"/>
    <lineage>
        <taxon>Bacteria</taxon>
        <taxon>Pseudomonadati</taxon>
        <taxon>Bacteroidota</taxon>
        <taxon>Bacteroidia</taxon>
        <taxon>Bacteroidales</taxon>
        <taxon>Candidatus Aphodosoma</taxon>
    </lineage>
</organism>
<dbReference type="Pfam" id="PF01643">
    <property type="entry name" value="Acyl-ACP_TE"/>
    <property type="match status" value="1"/>
</dbReference>
<evidence type="ECO:0000259" key="2">
    <source>
        <dbReference type="Pfam" id="PF20791"/>
    </source>
</evidence>
<proteinExistence type="predicted"/>
<accession>A0A940DJ76</accession>
<evidence type="ECO:0000259" key="1">
    <source>
        <dbReference type="Pfam" id="PF01643"/>
    </source>
</evidence>
<dbReference type="GO" id="GO:0016790">
    <property type="term" value="F:thiolester hydrolase activity"/>
    <property type="evidence" value="ECO:0007669"/>
    <property type="project" value="InterPro"/>
</dbReference>
<name>A0A940DJ76_9BACT</name>
<dbReference type="AlphaFoldDB" id="A0A940DJ76"/>
<dbReference type="Proteomes" id="UP000712007">
    <property type="component" value="Unassembled WGS sequence"/>
</dbReference>
<dbReference type="Pfam" id="PF20791">
    <property type="entry name" value="Acyl-ACP_TE_C"/>
    <property type="match status" value="1"/>
</dbReference>
<dbReference type="SUPFAM" id="SSF54637">
    <property type="entry name" value="Thioesterase/thiol ester dehydrase-isomerase"/>
    <property type="match status" value="2"/>
</dbReference>
<reference evidence="3" key="1">
    <citation type="submission" date="2020-10" db="EMBL/GenBank/DDBJ databases">
        <authorList>
            <person name="Gilroy R."/>
        </authorList>
    </citation>
    <scope>NUCLEOTIDE SEQUENCE</scope>
    <source>
        <strain evidence="3">3924</strain>
    </source>
</reference>
<protein>
    <recommendedName>
        <fullName evidence="5">Acyl-ACP thioesterase</fullName>
    </recommendedName>
</protein>
<dbReference type="EMBL" id="JADIMV010000048">
    <property type="protein sequence ID" value="MBO8439538.1"/>
    <property type="molecule type" value="Genomic_DNA"/>
</dbReference>
<sequence length="238" mass="27631">MKFEIYRYVGPSHLAPDGRLSVRSLVDFMQDCSIFQLDSEQTLDAWFKANDAGMFLAHRQIHIVRMPVHGERMRIVTWVYRCNPSYGLRNTNMYDAEGNVCVYSCASGAFVSYATGQMVRVPDEVLHTVPLYEPYPMEYLPRRIAIPRGVEAVEHEPMFVWRFLTDANRHVNNARYISVAQEYLPEGYGFSRIRVEYHIPAKYGERMFPKVYSPDLDTTTVALDNEEGEHYAVVEFHK</sequence>
<feature type="domain" description="Acyl-ACP thioesterase-like C-terminal" evidence="2">
    <location>
        <begin position="160"/>
        <end position="207"/>
    </location>
</feature>
<dbReference type="Gene3D" id="3.10.129.10">
    <property type="entry name" value="Hotdog Thioesterase"/>
    <property type="match status" value="1"/>
</dbReference>